<dbReference type="AlphaFoldDB" id="A0A7I9VN58"/>
<protein>
    <submittedName>
        <fullName evidence="1">Gamma-glutamyl-gamma-aminobutyrate hydrolase</fullName>
    </submittedName>
</protein>
<dbReference type="GO" id="GO:0033969">
    <property type="term" value="F:gamma-glutamyl-gamma-aminobutyrate hydrolase activity"/>
    <property type="evidence" value="ECO:0007669"/>
    <property type="project" value="TreeGrafter"/>
</dbReference>
<dbReference type="SUPFAM" id="SSF52317">
    <property type="entry name" value="Class I glutamine amidotransferase-like"/>
    <property type="match status" value="1"/>
</dbReference>
<keyword evidence="1" id="KW-0378">Hydrolase</keyword>
<gene>
    <name evidence="1" type="ORF">AMYX_25830</name>
</gene>
<dbReference type="InterPro" id="IPR029062">
    <property type="entry name" value="Class_I_gatase-like"/>
</dbReference>
<comment type="caution">
    <text evidence="1">The sequence shown here is derived from an EMBL/GenBank/DDBJ whole genome shotgun (WGS) entry which is preliminary data.</text>
</comment>
<dbReference type="EMBL" id="BJTG01000005">
    <property type="protein sequence ID" value="GEJ57842.1"/>
    <property type="molecule type" value="Genomic_DNA"/>
</dbReference>
<dbReference type="PROSITE" id="PS51273">
    <property type="entry name" value="GATASE_TYPE_1"/>
    <property type="match status" value="1"/>
</dbReference>
<dbReference type="RefSeq" id="WP_176065764.1">
    <property type="nucleotide sequence ID" value="NZ_BJTG01000005.1"/>
</dbReference>
<evidence type="ECO:0000313" key="2">
    <source>
        <dbReference type="Proteomes" id="UP000503640"/>
    </source>
</evidence>
<dbReference type="GO" id="GO:0006598">
    <property type="term" value="P:polyamine catabolic process"/>
    <property type="evidence" value="ECO:0007669"/>
    <property type="project" value="TreeGrafter"/>
</dbReference>
<proteinExistence type="predicted"/>
<evidence type="ECO:0000313" key="1">
    <source>
        <dbReference type="EMBL" id="GEJ57842.1"/>
    </source>
</evidence>
<name>A0A7I9VN58_9BACT</name>
<dbReference type="Proteomes" id="UP000503640">
    <property type="component" value="Unassembled WGS sequence"/>
</dbReference>
<dbReference type="Pfam" id="PF07722">
    <property type="entry name" value="Peptidase_C26"/>
    <property type="match status" value="1"/>
</dbReference>
<dbReference type="CDD" id="cd01745">
    <property type="entry name" value="GATase1_2"/>
    <property type="match status" value="1"/>
</dbReference>
<organism evidence="1 2">
    <name type="scientific">Anaeromyxobacter diazotrophicus</name>
    <dbReference type="NCBI Taxonomy" id="2590199"/>
    <lineage>
        <taxon>Bacteria</taxon>
        <taxon>Pseudomonadati</taxon>
        <taxon>Myxococcota</taxon>
        <taxon>Myxococcia</taxon>
        <taxon>Myxococcales</taxon>
        <taxon>Cystobacterineae</taxon>
        <taxon>Anaeromyxobacteraceae</taxon>
        <taxon>Anaeromyxobacter</taxon>
    </lineage>
</organism>
<dbReference type="InterPro" id="IPR011697">
    <property type="entry name" value="Peptidase_C26"/>
</dbReference>
<dbReference type="InterPro" id="IPR044668">
    <property type="entry name" value="PuuD-like"/>
</dbReference>
<dbReference type="GO" id="GO:0005829">
    <property type="term" value="C:cytosol"/>
    <property type="evidence" value="ECO:0007669"/>
    <property type="project" value="TreeGrafter"/>
</dbReference>
<dbReference type="PANTHER" id="PTHR43235:SF1">
    <property type="entry name" value="GLUTAMINE AMIDOTRANSFERASE PB2B2.05-RELATED"/>
    <property type="match status" value="1"/>
</dbReference>
<dbReference type="PANTHER" id="PTHR43235">
    <property type="entry name" value="GLUTAMINE AMIDOTRANSFERASE PB2B2.05-RELATED"/>
    <property type="match status" value="1"/>
</dbReference>
<accession>A0A7I9VN58</accession>
<dbReference type="Gene3D" id="3.40.50.880">
    <property type="match status" value="1"/>
</dbReference>
<reference evidence="2" key="1">
    <citation type="journal article" date="2020" name="Appl. Environ. Microbiol.">
        <title>Diazotrophic Anaeromyxobacter Isolates from Soils.</title>
        <authorList>
            <person name="Masuda Y."/>
            <person name="Yamanaka H."/>
            <person name="Xu Z.X."/>
            <person name="Shiratori Y."/>
            <person name="Aono T."/>
            <person name="Amachi S."/>
            <person name="Senoo K."/>
            <person name="Itoh H."/>
        </authorList>
    </citation>
    <scope>NUCLEOTIDE SEQUENCE [LARGE SCALE GENOMIC DNA]</scope>
    <source>
        <strain evidence="2">R267</strain>
    </source>
</reference>
<keyword evidence="2" id="KW-1185">Reference proteome</keyword>
<sequence>MRRPRIGVTLDLDEARGEYRLGRAYADAVLRAGGLPVPLPYGEEAGGAYLALCEGLVVTGGAFDIPPERYGEARRPGCGPEKPERTACEWALCEAALAGRIPLLGICGGMQLLDVVRGGALHQDLVQDAGLGGHEQPPPRDVPHHRVAIAPGTLLARLAGPEPLSVNSSHHQAVRTPGAGVLVSARADDGVVEAIELPDLPFALGVQWHPERLAASDPRQAAIFRGLVQAAEDLRR</sequence>